<dbReference type="InterPro" id="IPR047960">
    <property type="entry name" value="Transpos_IS1380"/>
</dbReference>
<keyword evidence="3" id="KW-1185">Reference proteome</keyword>
<evidence type="ECO:0000259" key="1">
    <source>
        <dbReference type="Pfam" id="PF13701"/>
    </source>
</evidence>
<dbReference type="Pfam" id="PF13701">
    <property type="entry name" value="DDE_Tnp_1_4"/>
    <property type="match status" value="1"/>
</dbReference>
<dbReference type="RefSeq" id="WP_143386413.1">
    <property type="nucleotide sequence ID" value="NZ_VJZM01000005.1"/>
</dbReference>
<dbReference type="EMBL" id="VJZN01000010">
    <property type="protein sequence ID" value="TRX06847.1"/>
    <property type="molecule type" value="Genomic_DNA"/>
</dbReference>
<evidence type="ECO:0000313" key="3">
    <source>
        <dbReference type="Proteomes" id="UP000318528"/>
    </source>
</evidence>
<organism evidence="2 3">
    <name type="scientific">Flavobacterium gawalongense</name>
    <dbReference type="NCBI Taxonomy" id="2594432"/>
    <lineage>
        <taxon>Bacteria</taxon>
        <taxon>Pseudomonadati</taxon>
        <taxon>Bacteroidota</taxon>
        <taxon>Flavobacteriia</taxon>
        <taxon>Flavobacteriales</taxon>
        <taxon>Flavobacteriaceae</taxon>
        <taxon>Flavobacterium</taxon>
    </lineage>
</organism>
<name>A0ABY3CP43_9FLAO</name>
<reference evidence="2 3" key="1">
    <citation type="submission" date="2019-07" db="EMBL/GenBank/DDBJ databases">
        <title>Novel species of Flavobacterium.</title>
        <authorList>
            <person name="Liu Q."/>
            <person name="Xin Y.-H."/>
        </authorList>
    </citation>
    <scope>NUCLEOTIDE SEQUENCE [LARGE SCALE GENOMIC DNA]</scope>
    <source>
        <strain evidence="2 3">GSP39</strain>
    </source>
</reference>
<comment type="caution">
    <text evidence="2">The sequence shown here is derived from an EMBL/GenBank/DDBJ whole genome shotgun (WGS) entry which is preliminary data.</text>
</comment>
<evidence type="ECO:0000313" key="2">
    <source>
        <dbReference type="EMBL" id="TRX06847.1"/>
    </source>
</evidence>
<proteinExistence type="predicted"/>
<dbReference type="InterPro" id="IPR025668">
    <property type="entry name" value="Tnp_DDE_dom"/>
</dbReference>
<accession>A0ABY3CP43</accession>
<protein>
    <submittedName>
        <fullName evidence="2">IS1380 family transposase</fullName>
    </submittedName>
</protein>
<feature type="domain" description="Transposase DDE" evidence="1">
    <location>
        <begin position="8"/>
        <end position="373"/>
    </location>
</feature>
<dbReference type="Proteomes" id="UP000318528">
    <property type="component" value="Unassembled WGS sequence"/>
</dbReference>
<sequence>MKITTSLENINSFGGLNFISTEFEQLQLPKLITSFLGSRSILATYQYSDIIKNIWMILFSGGDCAEDIQTNLKSEFSTILDMNISSADTILRLQKELSLAKEIHISKNNIANEFSNNPILNKLNLAMLLLTKQLKSGESYDFDFDNQFIACEKYDAKKGYKMKRGYFPGIATIGKNIVYLENRNGNSNVKFKQDETLARTYELLKINGIKIRRSRMDCGSFTEAVIKIVAENSELFYIRAQRCAELTDTIKAVNVWKKVTIGIKEFEVASVTYKPFKKKEKSYRYVVSREVNKTGQTDVFQGDNFIYRAIITNDYAMTDEEVVFFYNQRGGSERIFDEMNNDFGWGKLPFSFLEENTVYMLITAMCRNFYLYFIDKLSKKIPFLENTFRLKKFIFRFVVVPYKWIKKGGQKTLKLFTDKPYHLALE</sequence>
<dbReference type="NCBIfam" id="NF033539">
    <property type="entry name" value="transpos_IS1380"/>
    <property type="match status" value="1"/>
</dbReference>
<gene>
    <name evidence="2" type="ORF">FNW12_07765</name>
</gene>